<dbReference type="Proteomes" id="UP000000427">
    <property type="component" value="Chromosome"/>
</dbReference>
<accession>A0A6H3AMD5</accession>
<organism evidence="1 2">
    <name type="scientific">Bacillus anthracis</name>
    <name type="common">anthrax bacterium</name>
    <dbReference type="NCBI Taxonomy" id="1392"/>
    <lineage>
        <taxon>Bacteria</taxon>
        <taxon>Bacillati</taxon>
        <taxon>Bacillota</taxon>
        <taxon>Bacilli</taxon>
        <taxon>Bacillales</taxon>
        <taxon>Bacillaceae</taxon>
        <taxon>Bacillus</taxon>
        <taxon>Bacillus cereus group</taxon>
    </lineage>
</organism>
<evidence type="ECO:0000313" key="1">
    <source>
        <dbReference type="EMBL" id="AAP27790.1"/>
    </source>
</evidence>
<dbReference type="KEGG" id="ban:BA_4065"/>
<evidence type="ECO:0000313" key="2">
    <source>
        <dbReference type="Proteomes" id="UP000000427"/>
    </source>
</evidence>
<dbReference type="AlphaFoldDB" id="A0A6H3AMD5"/>
<reference evidence="1 2" key="1">
    <citation type="journal article" date="2003" name="Nature">
        <title>The genome sequence of Bacillus anthracis Ames and comparison to closely related bacteria.</title>
        <authorList>
            <person name="Read T.D."/>
            <person name="Peterson S.N."/>
            <person name="Tourasse N."/>
            <person name="Baillie L.W."/>
            <person name="Paulsen I.T."/>
            <person name="Nelson K.E."/>
            <person name="Tettelin H."/>
            <person name="Fouts D.E."/>
            <person name="Eisen J.A."/>
            <person name="Gill S.R."/>
            <person name="Holtzapple E.K."/>
            <person name="Okstad O.A."/>
            <person name="Helgason E."/>
            <person name="Rilstone J."/>
            <person name="Wu M."/>
            <person name="Kolonay J.F."/>
            <person name="Beanan M.J."/>
            <person name="Dodson R.J."/>
            <person name="Brinkac L.M."/>
            <person name="Gwinn M."/>
            <person name="DeBoy R.T."/>
            <person name="Madpu R."/>
            <person name="Daugherty S.C."/>
            <person name="Durkin A.S."/>
            <person name="Haft D.H."/>
            <person name="Nelson W.C."/>
            <person name="Peterson J.D."/>
            <person name="Pop M."/>
            <person name="Khouri H.M."/>
            <person name="Radune D."/>
            <person name="Benton J.L."/>
            <person name="Mahamoud Y."/>
            <person name="Jiang L."/>
            <person name="Hance I.R."/>
            <person name="Weidman J.F."/>
            <person name="Berry K.J."/>
            <person name="Plaut R.D."/>
            <person name="Wolf A.M."/>
            <person name="Watkins K.L."/>
            <person name="Nierman W.C."/>
            <person name="Hazen A."/>
            <person name="Cline R."/>
            <person name="Redmond C."/>
            <person name="Thwaite J.E."/>
            <person name="White O."/>
            <person name="Salzberg S.L."/>
            <person name="Thomason B."/>
            <person name="Friedlander A.M."/>
            <person name="Koehler T.M."/>
            <person name="Hanna P.C."/>
            <person name="Kolsto A.B."/>
            <person name="Fraser C.M."/>
        </authorList>
    </citation>
    <scope>NUCLEOTIDE SEQUENCE [LARGE SCALE GENOMIC DNA]</scope>
    <source>
        <strain evidence="2">Ames / isolate Porton</strain>
    </source>
</reference>
<dbReference type="GeneID" id="45023754"/>
<protein>
    <submittedName>
        <fullName evidence="1">Prophage LambdaBa02, lipoprotein</fullName>
    </submittedName>
</protein>
<dbReference type="OMA" id="HQNIKDG"/>
<name>A0A6H3AMD5_BACAN</name>
<dbReference type="RefSeq" id="WP_000473516.1">
    <property type="nucleotide sequence ID" value="NZ_AP014833.1"/>
</dbReference>
<dbReference type="PROSITE" id="PS51257">
    <property type="entry name" value="PROKAR_LIPOPROTEIN"/>
    <property type="match status" value="1"/>
</dbReference>
<sequence>MFKKILILIFTALCTLTLSACSSDSSSASKNTTKNEAKEIPTEVRSFVTNFNGILDENGSSTNTEKLSKDLKVVKEKGYQDKTLHVVSLIENQNIKDDGTVELGNMKNFRVILDDKQKVIQKITYVGDDPNVFLFSLESLKIDATKEVKDMLEDIRIKINRKDPKVESVAYTSSYKISFTYDPNSPTALLNFSFEKNN</sequence>
<dbReference type="KEGG" id="banh:HYU01_19875"/>
<dbReference type="EMBL" id="AE016879">
    <property type="protein sequence ID" value="AAP27790.1"/>
    <property type="molecule type" value="Genomic_DNA"/>
</dbReference>
<gene>
    <name evidence="1" type="ordered locus">BA_4065</name>
</gene>
<proteinExistence type="predicted"/>
<keyword evidence="1" id="KW-0449">Lipoprotein</keyword>